<feature type="coiled-coil region" evidence="1">
    <location>
        <begin position="51"/>
        <end position="85"/>
    </location>
</feature>
<dbReference type="KEGG" id="dax:FDQ92_13425"/>
<dbReference type="Proteomes" id="UP000298602">
    <property type="component" value="Chromosome"/>
</dbReference>
<keyword evidence="2" id="KW-1133">Transmembrane helix</keyword>
<sequence length="123" mass="13063">MPVFGKAVLAAACLAAIGIFSPSGFSEAGSVVRAAEASSEAERAGLRPERRSGCEEDLALIKEELDRLSQEMHHLRRDVARLREEVSQPGLEEAMAGVGFIFGLFGVAFFLRARGSGRTGPGT</sequence>
<dbReference type="EMBL" id="CP040098">
    <property type="protein sequence ID" value="QCQ23083.1"/>
    <property type="molecule type" value="Genomic_DNA"/>
</dbReference>
<keyword evidence="2" id="KW-0812">Transmembrane</keyword>
<evidence type="ECO:0000313" key="4">
    <source>
        <dbReference type="Proteomes" id="UP000298602"/>
    </source>
</evidence>
<keyword evidence="1" id="KW-0175">Coiled coil</keyword>
<feature type="transmembrane region" description="Helical" evidence="2">
    <location>
        <begin position="94"/>
        <end position="111"/>
    </location>
</feature>
<dbReference type="OrthoDB" id="9795418at2"/>
<evidence type="ECO:0000256" key="1">
    <source>
        <dbReference type="SAM" id="Coils"/>
    </source>
</evidence>
<evidence type="ECO:0000313" key="3">
    <source>
        <dbReference type="EMBL" id="QCQ23083.1"/>
    </source>
</evidence>
<reference evidence="3 4" key="2">
    <citation type="submission" date="2019-05" db="EMBL/GenBank/DDBJ databases">
        <authorList>
            <person name="Suflita J.M."/>
            <person name="Marks C.R."/>
        </authorList>
    </citation>
    <scope>NUCLEOTIDE SEQUENCE [LARGE SCALE GENOMIC DNA]</scope>
    <source>
        <strain evidence="3 4">ALDC</strain>
    </source>
</reference>
<dbReference type="AlphaFoldDB" id="A0A4P8L5R3"/>
<accession>A0A4P8L5R3</accession>
<gene>
    <name evidence="3" type="ORF">FDQ92_13425</name>
</gene>
<evidence type="ECO:0000256" key="2">
    <source>
        <dbReference type="SAM" id="Phobius"/>
    </source>
</evidence>
<name>A0A4P8L5R3_9BACT</name>
<protein>
    <submittedName>
        <fullName evidence="3">Uncharacterized protein</fullName>
    </submittedName>
</protein>
<reference evidence="3 4" key="1">
    <citation type="submission" date="2019-05" db="EMBL/GenBank/DDBJ databases">
        <title>The Complete Genome Sequence of the n-alkane-degrading Desulfoglaeba alkanexedens ALDC reveals multiple alkylsuccinate synthase gene clusters.</title>
        <authorList>
            <person name="Callaghan A.V."/>
            <person name="Davidova I.A."/>
            <person name="Duncan K.E."/>
            <person name="Morris B."/>
            <person name="McInerney M.J."/>
        </authorList>
    </citation>
    <scope>NUCLEOTIDE SEQUENCE [LARGE SCALE GENOMIC DNA]</scope>
    <source>
        <strain evidence="3 4">ALDC</strain>
    </source>
</reference>
<organism evidence="3 4">
    <name type="scientific">Desulfoglaeba alkanexedens ALDC</name>
    <dbReference type="NCBI Taxonomy" id="980445"/>
    <lineage>
        <taxon>Bacteria</taxon>
        <taxon>Pseudomonadati</taxon>
        <taxon>Thermodesulfobacteriota</taxon>
        <taxon>Syntrophobacteria</taxon>
        <taxon>Syntrophobacterales</taxon>
        <taxon>Syntrophobacteraceae</taxon>
        <taxon>Desulfoglaeba</taxon>
    </lineage>
</organism>
<keyword evidence="2" id="KW-0472">Membrane</keyword>
<keyword evidence="4" id="KW-1185">Reference proteome</keyword>
<proteinExistence type="predicted"/>
<dbReference type="RefSeq" id="WP_137425363.1">
    <property type="nucleotide sequence ID" value="NZ_CP040098.1"/>
</dbReference>